<keyword evidence="1" id="KW-0472">Membrane</keyword>
<dbReference type="EMBL" id="DVMV01000024">
    <property type="protein sequence ID" value="HIU45353.1"/>
    <property type="molecule type" value="Genomic_DNA"/>
</dbReference>
<organism evidence="2 3">
    <name type="scientific">Candidatus Alloenteromonas pullicola</name>
    <dbReference type="NCBI Taxonomy" id="2840784"/>
    <lineage>
        <taxon>Bacteria</taxon>
        <taxon>Bacillati</taxon>
        <taxon>Bacillota</taxon>
        <taxon>Bacillota incertae sedis</taxon>
        <taxon>Candidatus Alloenteromonas</taxon>
    </lineage>
</organism>
<feature type="transmembrane region" description="Helical" evidence="1">
    <location>
        <begin position="77"/>
        <end position="98"/>
    </location>
</feature>
<evidence type="ECO:0000313" key="2">
    <source>
        <dbReference type="EMBL" id="HIU45353.1"/>
    </source>
</evidence>
<evidence type="ECO:0008006" key="4">
    <source>
        <dbReference type="Google" id="ProtNLM"/>
    </source>
</evidence>
<gene>
    <name evidence="2" type="ORF">IAC52_03535</name>
</gene>
<feature type="transmembrane region" description="Helical" evidence="1">
    <location>
        <begin position="12"/>
        <end position="38"/>
    </location>
</feature>
<feature type="transmembrane region" description="Helical" evidence="1">
    <location>
        <begin position="44"/>
        <end position="65"/>
    </location>
</feature>
<feature type="transmembrane region" description="Helical" evidence="1">
    <location>
        <begin position="167"/>
        <end position="186"/>
    </location>
</feature>
<feature type="transmembrane region" description="Helical" evidence="1">
    <location>
        <begin position="135"/>
        <end position="155"/>
    </location>
</feature>
<name>A0A9D1S3Q2_9FIRM</name>
<reference evidence="2" key="1">
    <citation type="submission" date="2020-10" db="EMBL/GenBank/DDBJ databases">
        <authorList>
            <person name="Gilroy R."/>
        </authorList>
    </citation>
    <scope>NUCLEOTIDE SEQUENCE</scope>
    <source>
        <strain evidence="2">ChiGjej1B1-22543</strain>
    </source>
</reference>
<feature type="transmembrane region" description="Helical" evidence="1">
    <location>
        <begin position="110"/>
        <end position="128"/>
    </location>
</feature>
<evidence type="ECO:0000256" key="1">
    <source>
        <dbReference type="SAM" id="Phobius"/>
    </source>
</evidence>
<dbReference type="InterPro" id="IPR008875">
    <property type="entry name" value="TraX"/>
</dbReference>
<dbReference type="Proteomes" id="UP000824070">
    <property type="component" value="Unassembled WGS sequence"/>
</dbReference>
<accession>A0A9D1S3Q2</accession>
<evidence type="ECO:0000313" key="3">
    <source>
        <dbReference type="Proteomes" id="UP000824070"/>
    </source>
</evidence>
<comment type="caution">
    <text evidence="2">The sequence shown here is derived from an EMBL/GenBank/DDBJ whole genome shotgun (WGS) entry which is preliminary data.</text>
</comment>
<feature type="transmembrane region" description="Helical" evidence="1">
    <location>
        <begin position="246"/>
        <end position="266"/>
    </location>
</feature>
<dbReference type="Pfam" id="PF05857">
    <property type="entry name" value="TraX"/>
    <property type="match status" value="1"/>
</dbReference>
<feature type="transmembrane region" description="Helical" evidence="1">
    <location>
        <begin position="220"/>
        <end position="240"/>
    </location>
</feature>
<feature type="transmembrane region" description="Helical" evidence="1">
    <location>
        <begin position="278"/>
        <end position="299"/>
    </location>
</feature>
<proteinExistence type="predicted"/>
<dbReference type="AlphaFoldDB" id="A0A9D1S3Q2"/>
<protein>
    <recommendedName>
        <fullName evidence="4">TraX protein</fullName>
    </recommendedName>
</protein>
<keyword evidence="1" id="KW-1133">Transmembrane helix</keyword>
<keyword evidence="1" id="KW-0812">Transmembrane</keyword>
<reference evidence="2" key="2">
    <citation type="journal article" date="2021" name="PeerJ">
        <title>Extensive microbial diversity within the chicken gut microbiome revealed by metagenomics and culture.</title>
        <authorList>
            <person name="Gilroy R."/>
            <person name="Ravi A."/>
            <person name="Getino M."/>
            <person name="Pursley I."/>
            <person name="Horton D.L."/>
            <person name="Alikhan N.F."/>
            <person name="Baker D."/>
            <person name="Gharbi K."/>
            <person name="Hall N."/>
            <person name="Watson M."/>
            <person name="Adriaenssens E.M."/>
            <person name="Foster-Nyarko E."/>
            <person name="Jarju S."/>
            <person name="Secka A."/>
            <person name="Antonio M."/>
            <person name="Oren A."/>
            <person name="Chaudhuri R.R."/>
            <person name="La Ragione R."/>
            <person name="Hildebrand F."/>
            <person name="Pallen M.J."/>
        </authorList>
    </citation>
    <scope>NUCLEOTIDE SEQUENCE</scope>
    <source>
        <strain evidence="2">ChiGjej1B1-22543</strain>
    </source>
</reference>
<sequence>MDEYGKRLPLSGFFLKICAFLFMTVDHVGLFLMMYAGANGTLEMAAYVCRCIGRLAFPLFALLLAEGIRHSHNRWKYMGRIAIVFAFVTIVQTILIYGTNGVISGLDGEADPLTDLLLCGIFLTCLTLPKAKKLYALIPLSVILLAYSLDVYEAYSVNISVLWFPKFLRPGYSVYGLLLATGFYYARPIAYALSKPMCDQLGIAKDVFPETYQGRRTENVIGSLFFFAATLAFWGISYLADGIFDPWSMSVQSYGLLAIILIYFYSGKRGYDSKWFRIASYSYFPVHLALIYAIFYLIFH</sequence>